<evidence type="ECO:0008006" key="3">
    <source>
        <dbReference type="Google" id="ProtNLM"/>
    </source>
</evidence>
<organism evidence="1 2">
    <name type="scientific">Pseudodonghicola flavimaris</name>
    <dbReference type="NCBI Taxonomy" id="3050036"/>
    <lineage>
        <taxon>Bacteria</taxon>
        <taxon>Pseudomonadati</taxon>
        <taxon>Pseudomonadota</taxon>
        <taxon>Alphaproteobacteria</taxon>
        <taxon>Rhodobacterales</taxon>
        <taxon>Paracoccaceae</taxon>
        <taxon>Pseudodonghicola</taxon>
    </lineage>
</organism>
<accession>A0ABT7F881</accession>
<evidence type="ECO:0000313" key="2">
    <source>
        <dbReference type="Proteomes" id="UP001243757"/>
    </source>
</evidence>
<reference evidence="1 2" key="1">
    <citation type="submission" date="2023-05" db="EMBL/GenBank/DDBJ databases">
        <title>Pseudodonghicola sp. nov.</title>
        <authorList>
            <person name="Huang J."/>
        </authorList>
    </citation>
    <scope>NUCLEOTIDE SEQUENCE [LARGE SCALE GENOMIC DNA]</scope>
    <source>
        <strain evidence="1 2">IC7</strain>
    </source>
</reference>
<gene>
    <name evidence="1" type="ORF">QO033_24285</name>
</gene>
<evidence type="ECO:0000313" key="1">
    <source>
        <dbReference type="EMBL" id="MDK3020807.1"/>
    </source>
</evidence>
<dbReference type="RefSeq" id="WP_284483323.1">
    <property type="nucleotide sequence ID" value="NZ_JASNJD010000033.1"/>
</dbReference>
<protein>
    <recommendedName>
        <fullName evidence="3">DOMON-like domain-containing protein</fullName>
    </recommendedName>
</protein>
<keyword evidence="2" id="KW-1185">Reference proteome</keyword>
<dbReference type="EMBL" id="JASNJD010000033">
    <property type="protein sequence ID" value="MDK3020807.1"/>
    <property type="molecule type" value="Genomic_DNA"/>
</dbReference>
<name>A0ABT7F881_9RHOB</name>
<comment type="caution">
    <text evidence="1">The sequence shown here is derived from an EMBL/GenBank/DDBJ whole genome shotgun (WGS) entry which is preliminary data.</text>
</comment>
<sequence length="171" mass="19030">MTSQPPPPSVQALRSAHLAGEIDAPRTVFAAGLQLHADPALQLSGQWRSPSGRLLELDLRMSGQGEWIGLHLTLDAPDLAAVGWIGFACRSAAPEELLIRPCLRSGTESGFTDTFFDKHLLSTPEPHNHMDALHPATRRELPETAPWRELILFLPRRDCRWHLQDLRPISI</sequence>
<proteinExistence type="predicted"/>
<dbReference type="Proteomes" id="UP001243757">
    <property type="component" value="Unassembled WGS sequence"/>
</dbReference>